<feature type="signal peptide" evidence="1">
    <location>
        <begin position="1"/>
        <end position="27"/>
    </location>
</feature>
<organism evidence="2 3">
    <name type="scientific">Legionella anisa</name>
    <dbReference type="NCBI Taxonomy" id="28082"/>
    <lineage>
        <taxon>Bacteria</taxon>
        <taxon>Pseudomonadati</taxon>
        <taxon>Pseudomonadota</taxon>
        <taxon>Gammaproteobacteria</taxon>
        <taxon>Legionellales</taxon>
        <taxon>Legionellaceae</taxon>
        <taxon>Legionella</taxon>
    </lineage>
</organism>
<dbReference type="Proteomes" id="UP000192511">
    <property type="component" value="Unassembled WGS sequence"/>
</dbReference>
<gene>
    <name evidence="2" type="ORF">A6J39_012305</name>
</gene>
<dbReference type="RefSeq" id="WP_019233035.1">
    <property type="nucleotide sequence ID" value="NZ_CAAAHR010000007.1"/>
</dbReference>
<keyword evidence="3" id="KW-1185">Reference proteome</keyword>
<comment type="caution">
    <text evidence="2">The sequence shown here is derived from an EMBL/GenBank/DDBJ whole genome shotgun (WGS) entry which is preliminary data.</text>
</comment>
<reference evidence="2" key="1">
    <citation type="submission" date="2017-12" db="EMBL/GenBank/DDBJ databases">
        <title>FDA dAtabase for Regulatory Grade micrObial Sequences (FDA-ARGOS): Supporting development and validation of Infectious Disease Dx tests.</title>
        <authorList>
            <person name="Kerrigan L."/>
            <person name="Tallon L.J."/>
            <person name="Sadzewicz L."/>
            <person name="Sengamalay N."/>
            <person name="Ott S."/>
            <person name="Godinez A."/>
            <person name="Nagaraj S."/>
            <person name="Vavikolanu K."/>
            <person name="Vyas G."/>
            <person name="Nadendla S."/>
            <person name="Aluvathingal J."/>
            <person name="Sichtig H."/>
        </authorList>
    </citation>
    <scope>NUCLEOTIDE SEQUENCE [LARGE SCALE GENOMIC DNA]</scope>
    <source>
        <strain evidence="2">FDAARGOS_200</strain>
    </source>
</reference>
<dbReference type="AlphaFoldDB" id="A0AAX0WUE0"/>
<sequence>MIKAFAFCTQSLVIVTSLCAMTSFAVAASRPEPVPIYGSYIRHLDRAKQTFNGKFNPNSRPSKQKEDFFTICKASGCVAHTPNLYAPPGAPKYIEYHWKNNRWELKATHLFTCNDGNKVKSTIFEFFTSNGDGSFSGQRHIKIGGLGCPQEGPGVYKIPFRLIPV</sequence>
<accession>A0AAX0WUE0</accession>
<keyword evidence="1" id="KW-0732">Signal</keyword>
<evidence type="ECO:0000313" key="2">
    <source>
        <dbReference type="EMBL" id="PNL61927.1"/>
    </source>
</evidence>
<protein>
    <submittedName>
        <fullName evidence="2">Uncharacterized protein</fullName>
    </submittedName>
</protein>
<name>A0AAX0WUE0_9GAMM</name>
<proteinExistence type="predicted"/>
<dbReference type="GeneID" id="98065729"/>
<evidence type="ECO:0000256" key="1">
    <source>
        <dbReference type="SAM" id="SignalP"/>
    </source>
</evidence>
<feature type="chain" id="PRO_5043712845" evidence="1">
    <location>
        <begin position="28"/>
        <end position="165"/>
    </location>
</feature>
<dbReference type="EMBL" id="NBTX02000004">
    <property type="protein sequence ID" value="PNL61927.1"/>
    <property type="molecule type" value="Genomic_DNA"/>
</dbReference>
<evidence type="ECO:0000313" key="3">
    <source>
        <dbReference type="Proteomes" id="UP000192511"/>
    </source>
</evidence>